<dbReference type="Proteomes" id="UP000490922">
    <property type="component" value="Unassembled WGS sequence"/>
</dbReference>
<dbReference type="AlphaFoldDB" id="A0A7J5A8X3"/>
<proteinExistence type="predicted"/>
<dbReference type="EMBL" id="WAEM01000011">
    <property type="protein sequence ID" value="KAB1154020.1"/>
    <property type="molecule type" value="Genomic_DNA"/>
</dbReference>
<protein>
    <submittedName>
        <fullName evidence="1">Uncharacterized protein</fullName>
    </submittedName>
</protein>
<dbReference type="RefSeq" id="WP_151108505.1">
    <property type="nucleotide sequence ID" value="NZ_WAEM01000011.1"/>
</dbReference>
<comment type="caution">
    <text evidence="1">The sequence shown here is derived from an EMBL/GenBank/DDBJ whole genome shotgun (WGS) entry which is preliminary data.</text>
</comment>
<gene>
    <name evidence="1" type="ORF">F6464_13610</name>
</gene>
<name>A0A7J5A8X3_9FLAO</name>
<keyword evidence="2" id="KW-1185">Reference proteome</keyword>
<reference evidence="1 2" key="1">
    <citation type="submission" date="2019-09" db="EMBL/GenBank/DDBJ databases">
        <title>Flavobacterium sp. nov., isolated from glacier ice.</title>
        <authorList>
            <person name="Liu Q."/>
        </authorList>
    </citation>
    <scope>NUCLEOTIDE SEQUENCE [LARGE SCALE GENOMIC DNA]</scope>
    <source>
        <strain evidence="1 2">NBRC 112527</strain>
    </source>
</reference>
<sequence>MSSSLSSFTSEKSMFFGPLFVNASSFIVIAFSTHFPLLVLMMVIAILSGLDSLPYLKENLPNPSSR</sequence>
<accession>A0A7J5A8X3</accession>
<evidence type="ECO:0000313" key="2">
    <source>
        <dbReference type="Proteomes" id="UP000490922"/>
    </source>
</evidence>
<evidence type="ECO:0000313" key="1">
    <source>
        <dbReference type="EMBL" id="KAB1154020.1"/>
    </source>
</evidence>
<organism evidence="1 2">
    <name type="scientific">Flavobacterium luteum</name>
    <dbReference type="NCBI Taxonomy" id="2026654"/>
    <lineage>
        <taxon>Bacteria</taxon>
        <taxon>Pseudomonadati</taxon>
        <taxon>Bacteroidota</taxon>
        <taxon>Flavobacteriia</taxon>
        <taxon>Flavobacteriales</taxon>
        <taxon>Flavobacteriaceae</taxon>
        <taxon>Flavobacterium</taxon>
    </lineage>
</organism>